<dbReference type="SMART" id="SM00388">
    <property type="entry name" value="HisKA"/>
    <property type="match status" value="1"/>
</dbReference>
<dbReference type="PROSITE" id="PS01124">
    <property type="entry name" value="HTH_ARAC_FAMILY_2"/>
    <property type="match status" value="1"/>
</dbReference>
<evidence type="ECO:0000256" key="5">
    <source>
        <dbReference type="ARBA" id="ARBA00022777"/>
    </source>
</evidence>
<keyword evidence="10" id="KW-0812">Transmembrane</keyword>
<dbReference type="InterPro" id="IPR001789">
    <property type="entry name" value="Sig_transdc_resp-reg_receiver"/>
</dbReference>
<dbReference type="EMBL" id="FNQY01000007">
    <property type="protein sequence ID" value="SEA04731.1"/>
    <property type="molecule type" value="Genomic_DNA"/>
</dbReference>
<dbReference type="InterPro" id="IPR003594">
    <property type="entry name" value="HATPase_dom"/>
</dbReference>
<evidence type="ECO:0000256" key="9">
    <source>
        <dbReference type="SAM" id="Coils"/>
    </source>
</evidence>
<dbReference type="SUPFAM" id="SSF55874">
    <property type="entry name" value="ATPase domain of HSP90 chaperone/DNA topoisomerase II/histidine kinase"/>
    <property type="match status" value="1"/>
</dbReference>
<keyword evidence="9" id="KW-0175">Coiled coil</keyword>
<keyword evidence="6" id="KW-0805">Transcription regulation</keyword>
<keyword evidence="7" id="KW-0804">Transcription</keyword>
<dbReference type="Pfam" id="PF02518">
    <property type="entry name" value="HATPase_c"/>
    <property type="match status" value="1"/>
</dbReference>
<dbReference type="CDD" id="cd00082">
    <property type="entry name" value="HisKA"/>
    <property type="match status" value="1"/>
</dbReference>
<dbReference type="InterPro" id="IPR005467">
    <property type="entry name" value="His_kinase_dom"/>
</dbReference>
<dbReference type="Gene3D" id="1.10.10.60">
    <property type="entry name" value="Homeodomain-like"/>
    <property type="match status" value="1"/>
</dbReference>
<keyword evidence="5 14" id="KW-0418">Kinase</keyword>
<dbReference type="PANTHER" id="PTHR43547">
    <property type="entry name" value="TWO-COMPONENT HISTIDINE KINASE"/>
    <property type="match status" value="1"/>
</dbReference>
<comment type="catalytic activity">
    <reaction evidence="1">
        <text>ATP + protein L-histidine = ADP + protein N-phospho-L-histidine.</text>
        <dbReference type="EC" id="2.7.13.3"/>
    </reaction>
</comment>
<dbReference type="STRING" id="551991.SAMN05192529_1078"/>
<keyword evidence="10" id="KW-0472">Membrane</keyword>
<dbReference type="SUPFAM" id="SSF52172">
    <property type="entry name" value="CheY-like"/>
    <property type="match status" value="1"/>
</dbReference>
<keyword evidence="4" id="KW-0808">Transferase</keyword>
<dbReference type="Pfam" id="PF00072">
    <property type="entry name" value="Response_reg"/>
    <property type="match status" value="1"/>
</dbReference>
<dbReference type="SUPFAM" id="SSF50998">
    <property type="entry name" value="Quinoprotein alcohol dehydrogenase-like"/>
    <property type="match status" value="1"/>
</dbReference>
<dbReference type="InterPro" id="IPR015943">
    <property type="entry name" value="WD40/YVTN_repeat-like_dom_sf"/>
</dbReference>
<dbReference type="Pfam" id="PF12833">
    <property type="entry name" value="HTH_18"/>
    <property type="match status" value="1"/>
</dbReference>
<dbReference type="Gene3D" id="1.10.287.130">
    <property type="match status" value="1"/>
</dbReference>
<evidence type="ECO:0000256" key="4">
    <source>
        <dbReference type="ARBA" id="ARBA00022679"/>
    </source>
</evidence>
<protein>
    <recommendedName>
        <fullName evidence="2">histidine kinase</fullName>
        <ecNumber evidence="2">2.7.13.3</ecNumber>
    </recommendedName>
</protein>
<evidence type="ECO:0000256" key="3">
    <source>
        <dbReference type="ARBA" id="ARBA00022553"/>
    </source>
</evidence>
<dbReference type="Proteomes" id="UP000199041">
    <property type="component" value="Unassembled WGS sequence"/>
</dbReference>
<accession>A0A1H3Y0X0</accession>
<feature type="domain" description="HTH araC/xylS-type" evidence="11">
    <location>
        <begin position="1304"/>
        <end position="1403"/>
    </location>
</feature>
<dbReference type="InterPro" id="IPR004358">
    <property type="entry name" value="Sig_transdc_His_kin-like_C"/>
</dbReference>
<sequence length="1429" mass="161265">MSLPRSERIFYSLHSPKNSPCPTPTSSLPTLKTGSVNSLAAPPLNPSEIYNKLLTKAALFFCLLFACIGSGYAAYPGITYIGIENGLSSNDVTCIYQDHKGFMWFGTFEGLNQYDGSHFTIFKKAPLDSNSLSDSRIYAITEDKSNRLWIGTRVGASIYNPLHSTFMQVKYQLPGQKEVSTIQSAVKSLYVLGQQKMLLAAEKEGLLLYNQPEKLARPVALTTKTGLVTSYNAISIEADPKGRIWVLVRDIGICLYDPAKGTLRLQNDFLKSGNYLKADREGNLWIGTDAGLYQYQPATGSLSAVLSGNKVLFLNIDHQNQLWIATDGGGLFLMPLSTKKPFIFNPGDPKLSLSSNAICSIYFDKENRDWIGTIRGGINIFDQKQTLFRTFKHISYKPGALSNDFVLCFLAAENNGIWIGTDGGGLNYWDRTTGVFKQYSRPQQKDSLNKGLAITSLLTGDGQQVLASTWGEGILVVDKARGYFDRLRCFNTVTQKEDRFVWKLYRDKTGVIWASTCNDGSLYRYNAATRQFELFDHRLTNIISFGEDRQGNLWVGDFSHLIKIDRRHKTNTRFKIDYPVRSIFQDSEGNFWIGTEGGGLLLFNESKGQIQRYTEKQGLPSNSILSIMEDEDKNIWLSSYHGLCRFSVITHKIKNYTQADGLQSNQFSYNAALKLPSGEMLFGGIRGFNVFLPTDVNSTNPDLNTKEVYITSLKINNIALNGDNDFVSGTRDGAVTALTLPYGTATLSINFVSPEFSSPEKIQYAYYLEGIDKKWNYVGNARTANYARLPAGQYIFHVKASNRDELWGGPDQQIRLTILPPWYESWWAWLLYIALVVTGIIIFNRFRARQRLAEYKVKLAHLEKEKEKEIHEKRLTFFTQISHELRTPLTLIINPLKEVLDHPVTDQAAPELQIAYRNARRLLALVDQLLLFRKTESEQDQLMLTRLDMNLLTEEVYQFFIHQAKSKTLNYQFSTSASHCLIEADKEKLEISLFNIISNAIKYTPAGGEVTVLMEEDAKYLYIHVRDSGQGIGPEVGDQLFDNFYQVKPAGKQEFTGFGIGLFLTRKFIEQHGGQIYYQSKPGAGTTFTIRLKAGQSSFHALRATGQEQRPEARPSQLLRELNTGQEAEQSSQQLQAAHAAIGTHLKAEELISDKRTLLIVEDNEEIRRYIKGIFLPQMQVYEAGDGILGLQMAHSYTPDIIISDINMEGLTGIELCQKIKEDPAIRHIPVILLTAVMSQEIKLKGIQSGADDYIIKPFDKELLVARVTNLLTSRNNLQQYYLDTITLKTNPVKVPAGYQDFLNECIQVVENNLDEEGFNVKTMAKKMGMSHSSLYTRIKAISGQSVNAFIRSIRLRRAAVLLLSTELNINEVAFEIGLADLKYFRAQFHKLYGMNPSEYKKRYRIFFNRELSVIKMEDPGASKTDPLS</sequence>
<dbReference type="OrthoDB" id="9809670at2"/>
<keyword evidence="15" id="KW-1185">Reference proteome</keyword>
<dbReference type="InterPro" id="IPR011123">
    <property type="entry name" value="Y_Y_Y"/>
</dbReference>
<dbReference type="InterPro" id="IPR003661">
    <property type="entry name" value="HisK_dim/P_dom"/>
</dbReference>
<dbReference type="Gene3D" id="3.40.50.2300">
    <property type="match status" value="1"/>
</dbReference>
<feature type="domain" description="Histidine kinase" evidence="12">
    <location>
        <begin position="880"/>
        <end position="1096"/>
    </location>
</feature>
<evidence type="ECO:0000256" key="7">
    <source>
        <dbReference type="ARBA" id="ARBA00023163"/>
    </source>
</evidence>
<organism evidence="14 15">
    <name type="scientific">Arachidicoccus rhizosphaerae</name>
    <dbReference type="NCBI Taxonomy" id="551991"/>
    <lineage>
        <taxon>Bacteria</taxon>
        <taxon>Pseudomonadati</taxon>
        <taxon>Bacteroidota</taxon>
        <taxon>Chitinophagia</taxon>
        <taxon>Chitinophagales</taxon>
        <taxon>Chitinophagaceae</taxon>
        <taxon>Arachidicoccus</taxon>
    </lineage>
</organism>
<dbReference type="GO" id="GO:0000155">
    <property type="term" value="F:phosphorelay sensor kinase activity"/>
    <property type="evidence" value="ECO:0007669"/>
    <property type="project" value="InterPro"/>
</dbReference>
<dbReference type="GO" id="GO:0043565">
    <property type="term" value="F:sequence-specific DNA binding"/>
    <property type="evidence" value="ECO:0007669"/>
    <property type="project" value="InterPro"/>
</dbReference>
<evidence type="ECO:0000259" key="11">
    <source>
        <dbReference type="PROSITE" id="PS01124"/>
    </source>
</evidence>
<gene>
    <name evidence="14" type="ORF">SAMN05192529_1078</name>
</gene>
<dbReference type="GO" id="GO:0003700">
    <property type="term" value="F:DNA-binding transcription factor activity"/>
    <property type="evidence" value="ECO:0007669"/>
    <property type="project" value="InterPro"/>
</dbReference>
<evidence type="ECO:0000256" key="10">
    <source>
        <dbReference type="SAM" id="Phobius"/>
    </source>
</evidence>
<dbReference type="SUPFAM" id="SSF63829">
    <property type="entry name" value="Calcium-dependent phosphotriesterase"/>
    <property type="match status" value="2"/>
</dbReference>
<evidence type="ECO:0000259" key="12">
    <source>
        <dbReference type="PROSITE" id="PS50109"/>
    </source>
</evidence>
<proteinExistence type="predicted"/>
<dbReference type="InterPro" id="IPR011006">
    <property type="entry name" value="CheY-like_superfamily"/>
</dbReference>
<feature type="modified residue" description="4-aspartylphosphate" evidence="8">
    <location>
        <position position="1205"/>
    </location>
</feature>
<evidence type="ECO:0000313" key="14">
    <source>
        <dbReference type="EMBL" id="SEA04731.1"/>
    </source>
</evidence>
<dbReference type="SUPFAM" id="SSF46689">
    <property type="entry name" value="Homeodomain-like"/>
    <property type="match status" value="1"/>
</dbReference>
<dbReference type="PROSITE" id="PS50110">
    <property type="entry name" value="RESPONSE_REGULATORY"/>
    <property type="match status" value="1"/>
</dbReference>
<dbReference type="PROSITE" id="PS50109">
    <property type="entry name" value="HIS_KIN"/>
    <property type="match status" value="1"/>
</dbReference>
<dbReference type="SMART" id="SM00448">
    <property type="entry name" value="REC"/>
    <property type="match status" value="1"/>
</dbReference>
<reference evidence="14 15" key="1">
    <citation type="submission" date="2016-10" db="EMBL/GenBank/DDBJ databases">
        <authorList>
            <person name="de Groot N.N."/>
        </authorList>
    </citation>
    <scope>NUCLEOTIDE SEQUENCE [LARGE SCALE GENOMIC DNA]</scope>
    <source>
        <strain evidence="14 15">Vu-144</strain>
    </source>
</reference>
<keyword evidence="10" id="KW-1133">Transmembrane helix</keyword>
<dbReference type="Gene3D" id="2.130.10.10">
    <property type="entry name" value="YVTN repeat-like/Quinoprotein amine dehydrogenase"/>
    <property type="match status" value="2"/>
</dbReference>
<evidence type="ECO:0000256" key="2">
    <source>
        <dbReference type="ARBA" id="ARBA00012438"/>
    </source>
</evidence>
<dbReference type="Gene3D" id="2.60.40.10">
    <property type="entry name" value="Immunoglobulins"/>
    <property type="match status" value="1"/>
</dbReference>
<dbReference type="Pfam" id="PF00512">
    <property type="entry name" value="HisKA"/>
    <property type="match status" value="1"/>
</dbReference>
<dbReference type="SMART" id="SM00387">
    <property type="entry name" value="HATPase_c"/>
    <property type="match status" value="1"/>
</dbReference>
<feature type="coiled-coil region" evidence="9">
    <location>
        <begin position="845"/>
        <end position="872"/>
    </location>
</feature>
<dbReference type="PRINTS" id="PR00344">
    <property type="entry name" value="BCTRLSENSOR"/>
</dbReference>
<dbReference type="InterPro" id="IPR009057">
    <property type="entry name" value="Homeodomain-like_sf"/>
</dbReference>
<feature type="transmembrane region" description="Helical" evidence="10">
    <location>
        <begin position="57"/>
        <end position="75"/>
    </location>
</feature>
<dbReference type="PANTHER" id="PTHR43547:SF2">
    <property type="entry name" value="HYBRID SIGNAL TRANSDUCTION HISTIDINE KINASE C"/>
    <property type="match status" value="1"/>
</dbReference>
<dbReference type="SUPFAM" id="SSF47384">
    <property type="entry name" value="Homodimeric domain of signal transducing histidine kinase"/>
    <property type="match status" value="1"/>
</dbReference>
<dbReference type="InterPro" id="IPR018060">
    <property type="entry name" value="HTH_AraC"/>
</dbReference>
<dbReference type="EC" id="2.7.13.3" evidence="2"/>
<evidence type="ECO:0000256" key="1">
    <source>
        <dbReference type="ARBA" id="ARBA00000085"/>
    </source>
</evidence>
<evidence type="ECO:0000256" key="6">
    <source>
        <dbReference type="ARBA" id="ARBA00023015"/>
    </source>
</evidence>
<dbReference type="InterPro" id="IPR036890">
    <property type="entry name" value="HATPase_C_sf"/>
</dbReference>
<dbReference type="Pfam" id="PF07495">
    <property type="entry name" value="Y_Y_Y"/>
    <property type="match status" value="1"/>
</dbReference>
<feature type="domain" description="Response regulatory" evidence="13">
    <location>
        <begin position="1157"/>
        <end position="1272"/>
    </location>
</feature>
<dbReference type="Gene3D" id="3.30.565.10">
    <property type="entry name" value="Histidine kinase-like ATPase, C-terminal domain"/>
    <property type="match status" value="1"/>
</dbReference>
<keyword evidence="3 8" id="KW-0597">Phosphoprotein</keyword>
<dbReference type="InterPro" id="IPR036097">
    <property type="entry name" value="HisK_dim/P_sf"/>
</dbReference>
<dbReference type="InterPro" id="IPR011047">
    <property type="entry name" value="Quinoprotein_ADH-like_sf"/>
</dbReference>
<dbReference type="InterPro" id="IPR011110">
    <property type="entry name" value="Reg_prop"/>
</dbReference>
<dbReference type="InterPro" id="IPR013783">
    <property type="entry name" value="Ig-like_fold"/>
</dbReference>
<dbReference type="FunFam" id="3.30.565.10:FF:000006">
    <property type="entry name" value="Sensor histidine kinase WalK"/>
    <property type="match status" value="1"/>
</dbReference>
<evidence type="ECO:0000256" key="8">
    <source>
        <dbReference type="PROSITE-ProRule" id="PRU00169"/>
    </source>
</evidence>
<evidence type="ECO:0000313" key="15">
    <source>
        <dbReference type="Proteomes" id="UP000199041"/>
    </source>
</evidence>
<name>A0A1H3Y0X0_9BACT</name>
<evidence type="ECO:0000259" key="13">
    <source>
        <dbReference type="PROSITE" id="PS50110"/>
    </source>
</evidence>
<dbReference type="SMART" id="SM00342">
    <property type="entry name" value="HTH_ARAC"/>
    <property type="match status" value="1"/>
</dbReference>
<dbReference type="Pfam" id="PF07494">
    <property type="entry name" value="Reg_prop"/>
    <property type="match status" value="4"/>
</dbReference>